<dbReference type="InterPro" id="IPR002028">
    <property type="entry name" value="Trp_synthase_suA"/>
</dbReference>
<dbReference type="NCBIfam" id="TIGR00262">
    <property type="entry name" value="trpA"/>
    <property type="match status" value="1"/>
</dbReference>
<evidence type="ECO:0000256" key="2">
    <source>
        <dbReference type="ARBA" id="ARBA00004733"/>
    </source>
</evidence>
<dbReference type="PANTHER" id="PTHR43406:SF1">
    <property type="entry name" value="TRYPTOPHAN SYNTHASE ALPHA CHAIN, CHLOROPLASTIC"/>
    <property type="match status" value="1"/>
</dbReference>
<evidence type="ECO:0000256" key="5">
    <source>
        <dbReference type="ARBA" id="ARBA00022822"/>
    </source>
</evidence>
<keyword evidence="7 9" id="KW-0456">Lyase</keyword>
<organism evidence="11 12">
    <name type="scientific">Lacicoccus qingdaonensis</name>
    <dbReference type="NCBI Taxonomy" id="576118"/>
    <lineage>
        <taxon>Bacteria</taxon>
        <taxon>Bacillati</taxon>
        <taxon>Bacillota</taxon>
        <taxon>Bacilli</taxon>
        <taxon>Bacillales</taxon>
        <taxon>Salinicoccaceae</taxon>
        <taxon>Lacicoccus</taxon>
    </lineage>
</organism>
<comment type="function">
    <text evidence="1 9">The alpha subunit is responsible for the aldol cleavage of indoleglycerol phosphate to indole and glyceraldehyde 3-phosphate.</text>
</comment>
<sequence length="261" mass="28242">MTKTKIDDVFNKLKATGDKAFISYIMAGDGGLDKLKGQIRTLEESGVDIIELGIPFSDPVADGPVIQQAAIRALEQNISLQNILDELKNIKDEITAPIVLMTYINPILNIGYSEFARDAAESGVSGIILPDVPLEEEEDIKVHLSEHDIALIRLVTLTSDEDRIRELSEGAEGFLYAVTIKGTTGGRKSFGEDTYSHLEKIKSIADVPVCAGFGVSNVEMAKQLGSYSDGVIVGSKIVELLHKGEDGKIKDLIPEKSTAVK</sequence>
<keyword evidence="5 9" id="KW-0822">Tryptophan biosynthesis</keyword>
<dbReference type="Gene3D" id="3.20.20.70">
    <property type="entry name" value="Aldolase class I"/>
    <property type="match status" value="1"/>
</dbReference>
<dbReference type="GO" id="GO:0004834">
    <property type="term" value="F:tryptophan synthase activity"/>
    <property type="evidence" value="ECO:0007669"/>
    <property type="project" value="UniProtKB-UniRule"/>
</dbReference>
<dbReference type="PROSITE" id="PS00167">
    <property type="entry name" value="TRP_SYNTHASE_ALPHA"/>
    <property type="match status" value="1"/>
</dbReference>
<evidence type="ECO:0000256" key="6">
    <source>
        <dbReference type="ARBA" id="ARBA00023141"/>
    </source>
</evidence>
<evidence type="ECO:0000313" key="11">
    <source>
        <dbReference type="EMBL" id="SDK74224.1"/>
    </source>
</evidence>
<dbReference type="AlphaFoldDB" id="A0A1G9EDN3"/>
<evidence type="ECO:0000313" key="12">
    <source>
        <dbReference type="Proteomes" id="UP000199008"/>
    </source>
</evidence>
<dbReference type="STRING" id="576118.SAMN05216216_10859"/>
<evidence type="ECO:0000256" key="10">
    <source>
        <dbReference type="RuleBase" id="RU003662"/>
    </source>
</evidence>
<protein>
    <recommendedName>
        <fullName evidence="9">Tryptophan synthase alpha chain</fullName>
        <ecNumber evidence="9">4.2.1.20</ecNumber>
    </recommendedName>
</protein>
<dbReference type="Pfam" id="PF00290">
    <property type="entry name" value="Trp_syntA"/>
    <property type="match status" value="1"/>
</dbReference>
<keyword evidence="6 9" id="KW-0057">Aromatic amino acid biosynthesis</keyword>
<dbReference type="SUPFAM" id="SSF51366">
    <property type="entry name" value="Ribulose-phoshate binding barrel"/>
    <property type="match status" value="1"/>
</dbReference>
<accession>A0A1G9EDN3</accession>
<dbReference type="FunFam" id="3.20.20.70:FF:000037">
    <property type="entry name" value="Tryptophan synthase alpha chain"/>
    <property type="match status" value="1"/>
</dbReference>
<evidence type="ECO:0000256" key="3">
    <source>
        <dbReference type="ARBA" id="ARBA00011270"/>
    </source>
</evidence>
<dbReference type="InterPro" id="IPR013785">
    <property type="entry name" value="Aldolase_TIM"/>
</dbReference>
<dbReference type="RefSeq" id="WP_092985820.1">
    <property type="nucleotide sequence ID" value="NZ_FNFY01000008.1"/>
</dbReference>
<proteinExistence type="inferred from homology"/>
<evidence type="ECO:0000256" key="1">
    <source>
        <dbReference type="ARBA" id="ARBA00003365"/>
    </source>
</evidence>
<dbReference type="PANTHER" id="PTHR43406">
    <property type="entry name" value="TRYPTOPHAN SYNTHASE, ALPHA CHAIN"/>
    <property type="match status" value="1"/>
</dbReference>
<comment type="subunit">
    <text evidence="3 9">Tetramer of two alpha and two beta chains.</text>
</comment>
<feature type="active site" description="Proton acceptor" evidence="9">
    <location>
        <position position="62"/>
    </location>
</feature>
<dbReference type="EC" id="4.2.1.20" evidence="9"/>
<evidence type="ECO:0000256" key="9">
    <source>
        <dbReference type="HAMAP-Rule" id="MF_00131"/>
    </source>
</evidence>
<evidence type="ECO:0000256" key="4">
    <source>
        <dbReference type="ARBA" id="ARBA00022605"/>
    </source>
</evidence>
<keyword evidence="12" id="KW-1185">Reference proteome</keyword>
<evidence type="ECO:0000256" key="7">
    <source>
        <dbReference type="ARBA" id="ARBA00023239"/>
    </source>
</evidence>
<dbReference type="EMBL" id="FNFY01000008">
    <property type="protein sequence ID" value="SDK74224.1"/>
    <property type="molecule type" value="Genomic_DNA"/>
</dbReference>
<keyword evidence="4 9" id="KW-0028">Amino-acid biosynthesis</keyword>
<dbReference type="InterPro" id="IPR018204">
    <property type="entry name" value="Trp_synthase_alpha_AS"/>
</dbReference>
<dbReference type="InterPro" id="IPR011060">
    <property type="entry name" value="RibuloseP-bd_barrel"/>
</dbReference>
<comment type="pathway">
    <text evidence="2 9">Amino-acid biosynthesis; L-tryptophan biosynthesis; L-tryptophan from chorismate: step 5/5.</text>
</comment>
<dbReference type="HAMAP" id="MF_00131">
    <property type="entry name" value="Trp_synth_alpha"/>
    <property type="match status" value="1"/>
</dbReference>
<comment type="catalytic activity">
    <reaction evidence="8 9">
        <text>(1S,2R)-1-C-(indol-3-yl)glycerol 3-phosphate + L-serine = D-glyceraldehyde 3-phosphate + L-tryptophan + H2O</text>
        <dbReference type="Rhea" id="RHEA:10532"/>
        <dbReference type="ChEBI" id="CHEBI:15377"/>
        <dbReference type="ChEBI" id="CHEBI:33384"/>
        <dbReference type="ChEBI" id="CHEBI:57912"/>
        <dbReference type="ChEBI" id="CHEBI:58866"/>
        <dbReference type="ChEBI" id="CHEBI:59776"/>
        <dbReference type="EC" id="4.2.1.20"/>
    </reaction>
</comment>
<dbReference type="OrthoDB" id="9804578at2"/>
<feature type="active site" description="Proton acceptor" evidence="9">
    <location>
        <position position="51"/>
    </location>
</feature>
<dbReference type="Proteomes" id="UP000199008">
    <property type="component" value="Unassembled WGS sequence"/>
</dbReference>
<name>A0A1G9EDN3_9BACL</name>
<gene>
    <name evidence="9" type="primary">trpA</name>
    <name evidence="11" type="ORF">SAMN05216216_10859</name>
</gene>
<evidence type="ECO:0000256" key="8">
    <source>
        <dbReference type="ARBA" id="ARBA00049047"/>
    </source>
</evidence>
<comment type="similarity">
    <text evidence="9 10">Belongs to the TrpA family.</text>
</comment>
<dbReference type="CDD" id="cd04724">
    <property type="entry name" value="Tryptophan_synthase_alpha"/>
    <property type="match status" value="1"/>
</dbReference>
<reference evidence="12" key="1">
    <citation type="submission" date="2016-10" db="EMBL/GenBank/DDBJ databases">
        <authorList>
            <person name="Varghese N."/>
            <person name="Submissions S."/>
        </authorList>
    </citation>
    <scope>NUCLEOTIDE SEQUENCE [LARGE SCALE GENOMIC DNA]</scope>
    <source>
        <strain evidence="12">CGMCC 1.8895</strain>
    </source>
</reference>
<dbReference type="UniPathway" id="UPA00035">
    <property type="reaction ID" value="UER00044"/>
</dbReference>
<dbReference type="GO" id="GO:0005829">
    <property type="term" value="C:cytosol"/>
    <property type="evidence" value="ECO:0007669"/>
    <property type="project" value="TreeGrafter"/>
</dbReference>